<feature type="region of interest" description="Disordered" evidence="3">
    <location>
        <begin position="23"/>
        <end position="42"/>
    </location>
</feature>
<dbReference type="SUPFAM" id="SSF48452">
    <property type="entry name" value="TPR-like"/>
    <property type="match status" value="1"/>
</dbReference>
<organism evidence="4 5">
    <name type="scientific">Ziziphus jujuba</name>
    <name type="common">Chinese jujube</name>
    <name type="synonym">Ziziphus sativa</name>
    <dbReference type="NCBI Taxonomy" id="326968"/>
    <lineage>
        <taxon>Eukaryota</taxon>
        <taxon>Viridiplantae</taxon>
        <taxon>Streptophyta</taxon>
        <taxon>Embryophyta</taxon>
        <taxon>Tracheophyta</taxon>
        <taxon>Spermatophyta</taxon>
        <taxon>Magnoliopsida</taxon>
        <taxon>eudicotyledons</taxon>
        <taxon>Gunneridae</taxon>
        <taxon>Pentapetalae</taxon>
        <taxon>rosids</taxon>
        <taxon>fabids</taxon>
        <taxon>Rosales</taxon>
        <taxon>Rhamnaceae</taxon>
        <taxon>Paliureae</taxon>
        <taxon>Ziziphus</taxon>
    </lineage>
</organism>
<evidence type="ECO:0000313" key="5">
    <source>
        <dbReference type="RefSeq" id="XP_015895870.3"/>
    </source>
</evidence>
<feature type="repeat" description="TPR" evidence="1">
    <location>
        <begin position="253"/>
        <end position="286"/>
    </location>
</feature>
<evidence type="ECO:0000256" key="1">
    <source>
        <dbReference type="PROSITE-ProRule" id="PRU00339"/>
    </source>
</evidence>
<feature type="region of interest" description="Disordered" evidence="3">
    <location>
        <begin position="55"/>
        <end position="75"/>
    </location>
</feature>
<dbReference type="PANTHER" id="PTHR26312:SF138">
    <property type="entry name" value="PROTEIN SLOW GREEN 1, CHLOROPLASTIC"/>
    <property type="match status" value="1"/>
</dbReference>
<feature type="compositionally biased region" description="Low complexity" evidence="3">
    <location>
        <begin position="58"/>
        <end position="70"/>
    </location>
</feature>
<dbReference type="RefSeq" id="XP_015895870.3">
    <property type="nucleotide sequence ID" value="XM_016040384.4"/>
</dbReference>
<dbReference type="InterPro" id="IPR011990">
    <property type="entry name" value="TPR-like_helical_dom_sf"/>
</dbReference>
<evidence type="ECO:0000256" key="3">
    <source>
        <dbReference type="SAM" id="MobiDB-lite"/>
    </source>
</evidence>
<gene>
    <name evidence="5" type="primary">LOC125418665</name>
</gene>
<dbReference type="Gene3D" id="1.25.40.10">
    <property type="entry name" value="Tetratricopeptide repeat domain"/>
    <property type="match status" value="2"/>
</dbReference>
<dbReference type="GO" id="GO:0009658">
    <property type="term" value="P:chloroplast organization"/>
    <property type="evidence" value="ECO:0007669"/>
    <property type="project" value="TreeGrafter"/>
</dbReference>
<protein>
    <submittedName>
        <fullName evidence="5">Protein SLOW GREEN 1, chloroplastic</fullName>
    </submittedName>
</protein>
<dbReference type="AlphaFoldDB" id="A0A6P4B1Y6"/>
<evidence type="ECO:0000313" key="4">
    <source>
        <dbReference type="Proteomes" id="UP001652623"/>
    </source>
</evidence>
<feature type="region of interest" description="Disordered" evidence="3">
    <location>
        <begin position="114"/>
        <end position="136"/>
    </location>
</feature>
<dbReference type="PANTHER" id="PTHR26312">
    <property type="entry name" value="TETRATRICOPEPTIDE REPEAT PROTEIN 5"/>
    <property type="match status" value="1"/>
</dbReference>
<accession>A0A6P4B1Y6</accession>
<dbReference type="KEGG" id="zju:125418665"/>
<keyword evidence="2" id="KW-0175">Coiled coil</keyword>
<feature type="coiled-coil region" evidence="2">
    <location>
        <begin position="226"/>
        <end position="282"/>
    </location>
</feature>
<reference evidence="5" key="1">
    <citation type="submission" date="2025-08" db="UniProtKB">
        <authorList>
            <consortium name="RefSeq"/>
        </authorList>
    </citation>
    <scope>IDENTIFICATION</scope>
    <source>
        <tissue evidence="5">Seedling</tissue>
    </source>
</reference>
<dbReference type="Pfam" id="PF13432">
    <property type="entry name" value="TPR_16"/>
    <property type="match status" value="1"/>
</dbReference>
<dbReference type="PROSITE" id="PS50005">
    <property type="entry name" value="TPR"/>
    <property type="match status" value="1"/>
</dbReference>
<keyword evidence="1" id="KW-0802">TPR repeat</keyword>
<dbReference type="InParanoid" id="A0A6P4B1Y6"/>
<dbReference type="FunCoup" id="A0A6P4B1Y6">
    <property type="interactions" value="355"/>
</dbReference>
<proteinExistence type="predicted"/>
<dbReference type="GeneID" id="125418665"/>
<sequence>MNSPTLPKSSSTSPSSLFHFNSLSSLTPRKPLPPLDLRFANQHPRHPLHVPTLKLRASSSSHSEPSSNGSTRHPTVPILQRYAKAAIFIAAGAAMVVKSSYLPAIAEPPAAVAEKLDEQDQEEDPVQKPASSPLSEFLESNSEAIEALKSLLQQKLENGEDEEALKIVKRLVSAQPESNEWKFLMARLLSEMGETESARHVFEEILERNPLSFEALFENALLMDRRGEGEDVIKRLEEALRTAEEEHKAKEARDVKLIIAQIQFLQKNVEEALKIYQELLKEDPNDFRPYFCRGMIYSLLDRNVEAREQFEKYRQLSPKKFEVEGYLRTPLSRMKLFGTDEN</sequence>
<dbReference type="Pfam" id="PF14559">
    <property type="entry name" value="TPR_19"/>
    <property type="match status" value="1"/>
</dbReference>
<dbReference type="SMART" id="SM00028">
    <property type="entry name" value="TPR"/>
    <property type="match status" value="3"/>
</dbReference>
<evidence type="ECO:0000256" key="2">
    <source>
        <dbReference type="SAM" id="Coils"/>
    </source>
</evidence>
<keyword evidence="4" id="KW-1185">Reference proteome</keyword>
<dbReference type="Proteomes" id="UP001652623">
    <property type="component" value="Chromosome 12"/>
</dbReference>
<dbReference type="InterPro" id="IPR019734">
    <property type="entry name" value="TPR_rpt"/>
</dbReference>
<name>A0A6P4B1Y6_ZIZJJ</name>
<dbReference type="GO" id="GO:0009535">
    <property type="term" value="C:chloroplast thylakoid membrane"/>
    <property type="evidence" value="ECO:0007669"/>
    <property type="project" value="TreeGrafter"/>
</dbReference>